<name>A0A2H3B4N4_9AGAR</name>
<evidence type="ECO:0000313" key="1">
    <source>
        <dbReference type="EMBL" id="PBK64650.1"/>
    </source>
</evidence>
<accession>A0A2H3B4N4</accession>
<evidence type="ECO:0008006" key="3">
    <source>
        <dbReference type="Google" id="ProtNLM"/>
    </source>
</evidence>
<gene>
    <name evidence="1" type="ORF">ARMSODRAFT_1006984</name>
</gene>
<protein>
    <recommendedName>
        <fullName evidence="3">F-box domain-containing protein</fullName>
    </recommendedName>
</protein>
<dbReference type="Proteomes" id="UP000218334">
    <property type="component" value="Unassembled WGS sequence"/>
</dbReference>
<organism evidence="1 2">
    <name type="scientific">Armillaria solidipes</name>
    <dbReference type="NCBI Taxonomy" id="1076256"/>
    <lineage>
        <taxon>Eukaryota</taxon>
        <taxon>Fungi</taxon>
        <taxon>Dikarya</taxon>
        <taxon>Basidiomycota</taxon>
        <taxon>Agaricomycotina</taxon>
        <taxon>Agaricomycetes</taxon>
        <taxon>Agaricomycetidae</taxon>
        <taxon>Agaricales</taxon>
        <taxon>Marasmiineae</taxon>
        <taxon>Physalacriaceae</taxon>
        <taxon>Armillaria</taxon>
    </lineage>
</organism>
<sequence>MHILRRKSRAPTGILLLPVELLEHILNESCNTSRTALRSTCSLLCSLATPFVFETLVIDIAKTHLSNFQDRLSFFAALVSGKTFARYVKHLRLVNMKIPVKNRTGPLDRIFFKKRREQHSKKLEELLVAAVPFLTSLQTVLYDGPDMAGLVFLQNGALWNQISYLPGMSTVSAHEWVAGHPFSNSNFPHITEVNIMDPVCFNPVAILVSRSPSLSSLNICSRSSKSPLSIDPLFYEHPKGTYSSITALLLCGDFALRSHQVHLLIPHLRQLQSLELSIKFLTPAFWASLQAEQIFLRWLSLSLSTDEPALFDYLCSYSGLRSFFLGIRTGFGENAKKGMERVRERHGEILDQQMCEPPGIRFGFNDQDHHQR</sequence>
<proteinExistence type="predicted"/>
<dbReference type="EMBL" id="KZ293450">
    <property type="protein sequence ID" value="PBK64650.1"/>
    <property type="molecule type" value="Genomic_DNA"/>
</dbReference>
<evidence type="ECO:0000313" key="2">
    <source>
        <dbReference type="Proteomes" id="UP000218334"/>
    </source>
</evidence>
<dbReference type="AlphaFoldDB" id="A0A2H3B4N4"/>
<keyword evidence="2" id="KW-1185">Reference proteome</keyword>
<reference evidence="2" key="1">
    <citation type="journal article" date="2017" name="Nat. Ecol. Evol.">
        <title>Genome expansion and lineage-specific genetic innovations in the forest pathogenic fungi Armillaria.</title>
        <authorList>
            <person name="Sipos G."/>
            <person name="Prasanna A.N."/>
            <person name="Walter M.C."/>
            <person name="O'Connor E."/>
            <person name="Balint B."/>
            <person name="Krizsan K."/>
            <person name="Kiss B."/>
            <person name="Hess J."/>
            <person name="Varga T."/>
            <person name="Slot J."/>
            <person name="Riley R."/>
            <person name="Boka B."/>
            <person name="Rigling D."/>
            <person name="Barry K."/>
            <person name="Lee J."/>
            <person name="Mihaltcheva S."/>
            <person name="LaButti K."/>
            <person name="Lipzen A."/>
            <person name="Waldron R."/>
            <person name="Moloney N.M."/>
            <person name="Sperisen C."/>
            <person name="Kredics L."/>
            <person name="Vagvoelgyi C."/>
            <person name="Patrignani A."/>
            <person name="Fitzpatrick D."/>
            <person name="Nagy I."/>
            <person name="Doyle S."/>
            <person name="Anderson J.B."/>
            <person name="Grigoriev I.V."/>
            <person name="Gueldener U."/>
            <person name="Muensterkoetter M."/>
            <person name="Nagy L.G."/>
        </authorList>
    </citation>
    <scope>NUCLEOTIDE SEQUENCE [LARGE SCALE GENOMIC DNA]</scope>
    <source>
        <strain evidence="2">28-4</strain>
    </source>
</reference>